<evidence type="ECO:0000256" key="9">
    <source>
        <dbReference type="ARBA" id="ARBA00023002"/>
    </source>
</evidence>
<dbReference type="InterPro" id="IPR044862">
    <property type="entry name" value="Pro_4_hyd_alph_FE2OG_OXY"/>
</dbReference>
<comment type="function">
    <text evidence="2">Catalyzes the post-translational formation of 4-hydroxyproline in -Xaa-Pro-Gly- sequences in collagens and other proteins.</text>
</comment>
<dbReference type="InterPro" id="IPR006620">
    <property type="entry name" value="Pro_4_hyd_alph"/>
</dbReference>
<dbReference type="EMBL" id="JAMKOV010000009">
    <property type="protein sequence ID" value="KAI8038104.1"/>
    <property type="molecule type" value="Genomic_DNA"/>
</dbReference>
<dbReference type="AlphaFoldDB" id="A0A9Q0BNM5"/>
<name>A0A9Q0BNM5_9MUSC</name>
<feature type="signal peptide" evidence="11">
    <location>
        <begin position="1"/>
        <end position="19"/>
    </location>
</feature>
<comment type="caution">
    <text evidence="13">The sequence shown here is derived from an EMBL/GenBank/DDBJ whole genome shotgun (WGS) entry which is preliminary data.</text>
</comment>
<dbReference type="SMART" id="SM00702">
    <property type="entry name" value="P4Hc"/>
    <property type="match status" value="1"/>
</dbReference>
<evidence type="ECO:0000256" key="10">
    <source>
        <dbReference type="ARBA" id="ARBA00023004"/>
    </source>
</evidence>
<evidence type="ECO:0000256" key="4">
    <source>
        <dbReference type="ARBA" id="ARBA00006511"/>
    </source>
</evidence>
<sequence length="463" mass="52966">MLLRKLVSVLLNFLIIVASEETSKDSPKDIIYSISIRALSELREIENSYMEHLTNFASSLQHKVDVLKVFIDSVTYESNGGKADRIRYVSNPLNFFRLVRRTHEDWSKLITFIRDQKSVNVHIEEMHKLVNRTPNSEDMQEALLGMDRIEHFYDLKSSDMANGLVSDQQLQRAAQWYRLALNAISEPQNNIFCSVDHLSDYMKELSQDPGLPLVHLKAKPIATAVERGCRGKFPPGPQLVCRYNSTSTPFMRYAPLKQEEISRNPLIWLYHDVIYDSEIAQLKNLTRDEMIQGITDNYTTPGKASRLFHLKATDDDGGKLDKALVNRMADISGLDVGNTTSLARINYGLGGYFPEHSDYTDLKMHPASNLWYTEELIEEGDRLITFLFYMTDVPVGGATIFPEAEIAIQPKKGSALFWYNLHNNCEPNPLTRHAVCPMTVGSRWVLVKSMLNYDHMFKKPCYK</sequence>
<evidence type="ECO:0000313" key="14">
    <source>
        <dbReference type="Proteomes" id="UP001059596"/>
    </source>
</evidence>
<keyword evidence="10" id="KW-0408">Iron</keyword>
<evidence type="ECO:0000256" key="5">
    <source>
        <dbReference type="ARBA" id="ARBA00012269"/>
    </source>
</evidence>
<dbReference type="EC" id="1.14.11.2" evidence="5"/>
<feature type="domain" description="Fe2OG dioxygenase" evidence="12">
    <location>
        <begin position="319"/>
        <end position="457"/>
    </location>
</feature>
<evidence type="ECO:0000256" key="2">
    <source>
        <dbReference type="ARBA" id="ARBA00002035"/>
    </source>
</evidence>
<evidence type="ECO:0000313" key="13">
    <source>
        <dbReference type="EMBL" id="KAI8038104.1"/>
    </source>
</evidence>
<evidence type="ECO:0000259" key="12">
    <source>
        <dbReference type="PROSITE" id="PS51471"/>
    </source>
</evidence>
<dbReference type="PROSITE" id="PS51471">
    <property type="entry name" value="FE2OG_OXY"/>
    <property type="match status" value="1"/>
</dbReference>
<dbReference type="PANTHER" id="PTHR10869">
    <property type="entry name" value="PROLYL 4-HYDROXYLASE ALPHA SUBUNIT"/>
    <property type="match status" value="1"/>
</dbReference>
<dbReference type="GO" id="GO:0005506">
    <property type="term" value="F:iron ion binding"/>
    <property type="evidence" value="ECO:0007669"/>
    <property type="project" value="InterPro"/>
</dbReference>
<evidence type="ECO:0000256" key="11">
    <source>
        <dbReference type="SAM" id="SignalP"/>
    </source>
</evidence>
<reference evidence="13" key="1">
    <citation type="journal article" date="2023" name="Genome Biol. Evol.">
        <title>Long-read-based Genome Assembly of Drosophila gunungcola Reveals Fewer Chemosensory Genes in Flower-breeding Species.</title>
        <authorList>
            <person name="Negi A."/>
            <person name="Liao B.Y."/>
            <person name="Yeh S.D."/>
        </authorList>
    </citation>
    <scope>NUCLEOTIDE SEQUENCE</scope>
    <source>
        <strain evidence="13">Sukarami</strain>
    </source>
</reference>
<dbReference type="Proteomes" id="UP001059596">
    <property type="component" value="Unassembled WGS sequence"/>
</dbReference>
<keyword evidence="8" id="KW-0223">Dioxygenase</keyword>
<keyword evidence="11" id="KW-0732">Signal</keyword>
<evidence type="ECO:0000256" key="1">
    <source>
        <dbReference type="ARBA" id="ARBA00001961"/>
    </source>
</evidence>
<dbReference type="Gene3D" id="2.60.120.620">
    <property type="entry name" value="q2cbj1_9rhob like domain"/>
    <property type="match status" value="1"/>
</dbReference>
<keyword evidence="6" id="KW-0479">Metal-binding</keyword>
<evidence type="ECO:0000256" key="7">
    <source>
        <dbReference type="ARBA" id="ARBA00022896"/>
    </source>
</evidence>
<dbReference type="GO" id="GO:0031418">
    <property type="term" value="F:L-ascorbic acid binding"/>
    <property type="evidence" value="ECO:0007669"/>
    <property type="project" value="UniProtKB-KW"/>
</dbReference>
<feature type="chain" id="PRO_5040113473" description="procollagen-proline 4-dioxygenase" evidence="11">
    <location>
        <begin position="20"/>
        <end position="463"/>
    </location>
</feature>
<proteinExistence type="inferred from homology"/>
<protein>
    <recommendedName>
        <fullName evidence="5">procollagen-proline 4-dioxygenase</fullName>
        <ecNumber evidence="5">1.14.11.2</ecNumber>
    </recommendedName>
</protein>
<dbReference type="GO" id="GO:0004656">
    <property type="term" value="F:procollagen-proline 4-dioxygenase activity"/>
    <property type="evidence" value="ECO:0007669"/>
    <property type="project" value="UniProtKB-EC"/>
</dbReference>
<dbReference type="PANTHER" id="PTHR10869:SF244">
    <property type="entry name" value="PROLYL 4-HYDROXYLASE SUBUNIT ALPHA-2"/>
    <property type="match status" value="1"/>
</dbReference>
<accession>A0A9Q0BNM5</accession>
<dbReference type="Gene3D" id="6.10.140.1460">
    <property type="match status" value="1"/>
</dbReference>
<dbReference type="Pfam" id="PF08336">
    <property type="entry name" value="P4Ha_N"/>
    <property type="match status" value="1"/>
</dbReference>
<gene>
    <name evidence="13" type="ORF">M5D96_009145</name>
</gene>
<keyword evidence="9" id="KW-0560">Oxidoreductase</keyword>
<keyword evidence="7" id="KW-0847">Vitamin C</keyword>
<dbReference type="InterPro" id="IPR045054">
    <property type="entry name" value="P4HA-like"/>
</dbReference>
<dbReference type="Pfam" id="PF13640">
    <property type="entry name" value="2OG-FeII_Oxy_3"/>
    <property type="match status" value="1"/>
</dbReference>
<keyword evidence="14" id="KW-1185">Reference proteome</keyword>
<dbReference type="InterPro" id="IPR005123">
    <property type="entry name" value="Oxoglu/Fe-dep_dioxygenase_dom"/>
</dbReference>
<dbReference type="GO" id="GO:0005788">
    <property type="term" value="C:endoplasmic reticulum lumen"/>
    <property type="evidence" value="ECO:0007669"/>
    <property type="project" value="UniProtKB-SubCell"/>
</dbReference>
<evidence type="ECO:0000256" key="3">
    <source>
        <dbReference type="ARBA" id="ARBA00004319"/>
    </source>
</evidence>
<evidence type="ECO:0000256" key="8">
    <source>
        <dbReference type="ARBA" id="ARBA00022964"/>
    </source>
</evidence>
<dbReference type="InterPro" id="IPR013547">
    <property type="entry name" value="P4H_N"/>
</dbReference>
<comment type="similarity">
    <text evidence="4">Belongs to the P4HA family.</text>
</comment>
<evidence type="ECO:0000256" key="6">
    <source>
        <dbReference type="ARBA" id="ARBA00022723"/>
    </source>
</evidence>
<comment type="cofactor">
    <cofactor evidence="1">
        <name>L-ascorbate</name>
        <dbReference type="ChEBI" id="CHEBI:38290"/>
    </cofactor>
</comment>
<comment type="subcellular location">
    <subcellularLocation>
        <location evidence="3">Endoplasmic reticulum lumen</location>
    </subcellularLocation>
</comment>
<organism evidence="13 14">
    <name type="scientific">Drosophila gunungcola</name>
    <name type="common">fruit fly</name>
    <dbReference type="NCBI Taxonomy" id="103775"/>
    <lineage>
        <taxon>Eukaryota</taxon>
        <taxon>Metazoa</taxon>
        <taxon>Ecdysozoa</taxon>
        <taxon>Arthropoda</taxon>
        <taxon>Hexapoda</taxon>
        <taxon>Insecta</taxon>
        <taxon>Pterygota</taxon>
        <taxon>Neoptera</taxon>
        <taxon>Endopterygota</taxon>
        <taxon>Diptera</taxon>
        <taxon>Brachycera</taxon>
        <taxon>Muscomorpha</taxon>
        <taxon>Ephydroidea</taxon>
        <taxon>Drosophilidae</taxon>
        <taxon>Drosophila</taxon>
        <taxon>Sophophora</taxon>
    </lineage>
</organism>